<accession>D2Q1W1</accession>
<organism evidence="1 2">
    <name type="scientific">Kribbella flavida (strain DSM 17836 / JCM 10339 / NBRC 14399)</name>
    <dbReference type="NCBI Taxonomy" id="479435"/>
    <lineage>
        <taxon>Bacteria</taxon>
        <taxon>Bacillati</taxon>
        <taxon>Actinomycetota</taxon>
        <taxon>Actinomycetes</taxon>
        <taxon>Propionibacteriales</taxon>
        <taxon>Kribbellaceae</taxon>
        <taxon>Kribbella</taxon>
    </lineage>
</organism>
<keyword evidence="2" id="KW-1185">Reference proteome</keyword>
<dbReference type="KEGG" id="kfl:Kfla_3036"/>
<dbReference type="eggNOG" id="ENOG502ZFB5">
    <property type="taxonomic scope" value="Bacteria"/>
</dbReference>
<dbReference type="STRING" id="479435.Kfla_3036"/>
<dbReference type="Proteomes" id="UP000007967">
    <property type="component" value="Chromosome"/>
</dbReference>
<dbReference type="OrthoDB" id="4485313at2"/>
<sequence length="180" mass="20018">MPTPPLTPRPTATLFAGRVHVAYMQLYVMSGSGFATDPDQANKGQVNGLCGAAVPGMLFLTTGLHTGATHLTIEQYDEEPALDDAWEEIVEVSFRPDDELVSLVEWAGQASYPFLLPVQYYRVRYCATGMDAASAADVVTGDEPPLDRYLLQLWPDFPQPDRIRRQTADVAAYWHQAWRD</sequence>
<reference evidence="2" key="1">
    <citation type="submission" date="2009-09" db="EMBL/GenBank/DDBJ databases">
        <title>The complete genome of Kribbella flavida DSM 17836.</title>
        <authorList>
            <consortium name="US DOE Joint Genome Institute (JGI-PGF)"/>
            <person name="Lucas S."/>
            <person name="Copeland A."/>
            <person name="Lapidus A."/>
            <person name="Glavina del Rio T."/>
            <person name="Dalin E."/>
            <person name="Tice H."/>
            <person name="Bruce D."/>
            <person name="Goodwin L."/>
            <person name="Pitluck S."/>
            <person name="Kyrpides N."/>
            <person name="Mavromatis K."/>
            <person name="Ivanova N."/>
            <person name="Saunders E."/>
            <person name="Brettin T."/>
            <person name="Detter J.C."/>
            <person name="Han C."/>
            <person name="Larimer F."/>
            <person name="Land M."/>
            <person name="Hauser L."/>
            <person name="Markowitz V."/>
            <person name="Cheng J.-F."/>
            <person name="Hugenholtz P."/>
            <person name="Woyke T."/>
            <person name="Wu D."/>
            <person name="Pukall R."/>
            <person name="Klenk H.-P."/>
            <person name="Eisen J.A."/>
        </authorList>
    </citation>
    <scope>NUCLEOTIDE SEQUENCE [LARGE SCALE GENOMIC DNA]</scope>
    <source>
        <strain evidence="2">DSM 17836 / JCM 10339 / NBRC 14399</strain>
    </source>
</reference>
<dbReference type="AlphaFoldDB" id="D2Q1W1"/>
<reference evidence="1 2" key="2">
    <citation type="journal article" date="2010" name="Stand. Genomic Sci.">
        <title>Complete genome sequence of Kribbella flavida type strain (IFO 14399).</title>
        <authorList>
            <person name="Pukall R."/>
            <person name="Lapidus A."/>
            <person name="Glavina Del Rio T."/>
            <person name="Copeland A."/>
            <person name="Tice H."/>
            <person name="Cheng J.-F."/>
            <person name="Lucas S."/>
            <person name="Chen F."/>
            <person name="Nolan M."/>
            <person name="LaButti K."/>
            <person name="Pati A."/>
            <person name="Ivanova N."/>
            <person name="Mavrommatis K."/>
            <person name="Mikhailova N."/>
            <person name="Pitluck S."/>
            <person name="Bruce D."/>
            <person name="Goodwin L."/>
            <person name="Land M."/>
            <person name="Hauser L."/>
            <person name="Chang Y.-J."/>
            <person name="Jeffries C.D."/>
            <person name="Chen A."/>
            <person name="Palaniappan K."/>
            <person name="Chain P."/>
            <person name="Rohde M."/>
            <person name="Goeker M."/>
            <person name="Bristow J."/>
            <person name="Eisen J.A."/>
            <person name="Markowitz V."/>
            <person name="Hugenholtz P."/>
            <person name="Kyrpides N.C."/>
            <person name="Klenk H.-P."/>
            <person name="Brettin T."/>
        </authorList>
    </citation>
    <scope>NUCLEOTIDE SEQUENCE [LARGE SCALE GENOMIC DNA]</scope>
    <source>
        <strain evidence="2">DSM 17836 / JCM 10339 / NBRC 14399</strain>
    </source>
</reference>
<evidence type="ECO:0000313" key="2">
    <source>
        <dbReference type="Proteomes" id="UP000007967"/>
    </source>
</evidence>
<protein>
    <submittedName>
        <fullName evidence="1">Uncharacterized protein</fullName>
    </submittedName>
</protein>
<dbReference type="RefSeq" id="WP_012920656.1">
    <property type="nucleotide sequence ID" value="NC_013729.1"/>
</dbReference>
<dbReference type="HOGENOM" id="CLU_096818_1_0_11"/>
<gene>
    <name evidence="1" type="ordered locus">Kfla_3036</name>
</gene>
<dbReference type="EMBL" id="CP001736">
    <property type="protein sequence ID" value="ADB32100.1"/>
    <property type="molecule type" value="Genomic_DNA"/>
</dbReference>
<proteinExistence type="predicted"/>
<evidence type="ECO:0000313" key="1">
    <source>
        <dbReference type="EMBL" id="ADB32100.1"/>
    </source>
</evidence>
<name>D2Q1W1_KRIFD</name>